<dbReference type="CDD" id="cd02968">
    <property type="entry name" value="SCO"/>
    <property type="match status" value="1"/>
</dbReference>
<evidence type="ECO:0000313" key="8">
    <source>
        <dbReference type="Proteomes" id="UP000001916"/>
    </source>
</evidence>
<dbReference type="EMBL" id="CP002042">
    <property type="protein sequence ID" value="ADH64758.1"/>
    <property type="molecule type" value="Genomic_DNA"/>
</dbReference>
<evidence type="ECO:0000259" key="6">
    <source>
        <dbReference type="PROSITE" id="PS51352"/>
    </source>
</evidence>
<reference evidence="7 8" key="1">
    <citation type="journal article" date="2010" name="Stand. Genomic Sci.">
        <title>Complete genome sequence of Meiothermus silvanus type strain (VI-R2).</title>
        <authorList>
            <person name="Sikorski J."/>
            <person name="Tindall B.J."/>
            <person name="Lowry S."/>
            <person name="Lucas S."/>
            <person name="Nolan M."/>
            <person name="Copeland A."/>
            <person name="Glavina Del Rio T."/>
            <person name="Tice H."/>
            <person name="Cheng J.F."/>
            <person name="Han C."/>
            <person name="Pitluck S."/>
            <person name="Liolios K."/>
            <person name="Ivanova N."/>
            <person name="Mavromatis K."/>
            <person name="Mikhailova N."/>
            <person name="Pati A."/>
            <person name="Goodwin L."/>
            <person name="Chen A."/>
            <person name="Palaniappan K."/>
            <person name="Land M."/>
            <person name="Hauser L."/>
            <person name="Chang Y.J."/>
            <person name="Jeffries C.D."/>
            <person name="Rohde M."/>
            <person name="Goker M."/>
            <person name="Woyke T."/>
            <person name="Bristow J."/>
            <person name="Eisen J.A."/>
            <person name="Markowitz V."/>
            <person name="Hugenholtz P."/>
            <person name="Kyrpides N.C."/>
            <person name="Klenk H.P."/>
            <person name="Lapidus A."/>
        </authorList>
    </citation>
    <scope>NUCLEOTIDE SEQUENCE [LARGE SCALE GENOMIC DNA]</scope>
    <source>
        <strain evidence="8">ATCC 700542 / DSM 9946 / VI-R2</strain>
    </source>
</reference>
<evidence type="ECO:0000256" key="3">
    <source>
        <dbReference type="PIRSR" id="PIRSR603782-1"/>
    </source>
</evidence>
<feature type="binding site" evidence="3">
    <location>
        <position position="89"/>
    </location>
    <ligand>
        <name>Cu cation</name>
        <dbReference type="ChEBI" id="CHEBI:23378"/>
    </ligand>
</feature>
<keyword evidence="4" id="KW-1015">Disulfide bond</keyword>
<dbReference type="HOGENOM" id="CLU_050131_3_0_0"/>
<dbReference type="PANTHER" id="PTHR12151:SF25">
    <property type="entry name" value="LINALOOL DEHYDRATASE_ISOMERASE DOMAIN-CONTAINING PROTEIN"/>
    <property type="match status" value="1"/>
</dbReference>
<accession>D7BDD8</accession>
<keyword evidence="2 3" id="KW-0186">Copper</keyword>
<keyword evidence="5" id="KW-1133">Transmembrane helix</keyword>
<evidence type="ECO:0000256" key="2">
    <source>
        <dbReference type="ARBA" id="ARBA00023008"/>
    </source>
</evidence>
<sequence>MAEPTPLPPARRRNVWLPGLLVLLLAGLGYLAYTRFANPYQPYGTPLLNPRAAYDFTLTDNKGKPFRLSSQRGKVVLIFFGFVNCPDVCPTTLLELKKVYQALTPEERRRVQVVMISVDPERDTPEVLDKYVTFFDSSFIGLTGTPQQIAEVAKPYGVFYQKSEIKSAKQYNVDHTASTYLIDPKGALRLIYGNGKPAETQRMVQDVRWALKN</sequence>
<comment type="similarity">
    <text evidence="1">Belongs to the SCO1/2 family.</text>
</comment>
<keyword evidence="5" id="KW-0472">Membrane</keyword>
<dbReference type="PANTHER" id="PTHR12151">
    <property type="entry name" value="ELECTRON TRANSPORT PROTIN SCO1/SENC FAMILY MEMBER"/>
    <property type="match status" value="1"/>
</dbReference>
<evidence type="ECO:0000256" key="5">
    <source>
        <dbReference type="SAM" id="Phobius"/>
    </source>
</evidence>
<evidence type="ECO:0000256" key="4">
    <source>
        <dbReference type="PIRSR" id="PIRSR603782-2"/>
    </source>
</evidence>
<keyword evidence="8" id="KW-1185">Reference proteome</keyword>
<gene>
    <name evidence="7" type="ordered locus">Mesil_2918</name>
</gene>
<dbReference type="InterPro" id="IPR003782">
    <property type="entry name" value="SCO1/SenC"/>
</dbReference>
<feature type="transmembrane region" description="Helical" evidence="5">
    <location>
        <begin position="15"/>
        <end position="33"/>
    </location>
</feature>
<dbReference type="STRING" id="526227.Mesil_2918"/>
<evidence type="ECO:0000256" key="1">
    <source>
        <dbReference type="ARBA" id="ARBA00010996"/>
    </source>
</evidence>
<dbReference type="Pfam" id="PF02630">
    <property type="entry name" value="SCO1-SenC"/>
    <property type="match status" value="1"/>
</dbReference>
<feature type="domain" description="Thioredoxin" evidence="6">
    <location>
        <begin position="47"/>
        <end position="213"/>
    </location>
</feature>
<dbReference type="FunFam" id="3.40.30.10:FF:000013">
    <property type="entry name" value="Blast:Protein SCO1 homolog, mitochondrial"/>
    <property type="match status" value="1"/>
</dbReference>
<dbReference type="InterPro" id="IPR036249">
    <property type="entry name" value="Thioredoxin-like_sf"/>
</dbReference>
<dbReference type="Gene3D" id="3.40.30.10">
    <property type="entry name" value="Glutaredoxin"/>
    <property type="match status" value="1"/>
</dbReference>
<feature type="binding site" evidence="3">
    <location>
        <position position="175"/>
    </location>
    <ligand>
        <name>Cu cation</name>
        <dbReference type="ChEBI" id="CHEBI:23378"/>
    </ligand>
</feature>
<dbReference type="AlphaFoldDB" id="D7BDD8"/>
<keyword evidence="3" id="KW-0479">Metal-binding</keyword>
<dbReference type="RefSeq" id="WP_013159290.1">
    <property type="nucleotide sequence ID" value="NC_014212.1"/>
</dbReference>
<dbReference type="SUPFAM" id="SSF52833">
    <property type="entry name" value="Thioredoxin-like"/>
    <property type="match status" value="1"/>
</dbReference>
<proteinExistence type="inferred from homology"/>
<dbReference type="Proteomes" id="UP000001916">
    <property type="component" value="Chromosome"/>
</dbReference>
<dbReference type="GO" id="GO:0046872">
    <property type="term" value="F:metal ion binding"/>
    <property type="evidence" value="ECO:0007669"/>
    <property type="project" value="UniProtKB-KW"/>
</dbReference>
<dbReference type="PROSITE" id="PS51352">
    <property type="entry name" value="THIOREDOXIN_2"/>
    <property type="match status" value="1"/>
</dbReference>
<dbReference type="KEGG" id="msv:Mesil_2918"/>
<evidence type="ECO:0000313" key="7">
    <source>
        <dbReference type="EMBL" id="ADH64758.1"/>
    </source>
</evidence>
<dbReference type="eggNOG" id="COG1999">
    <property type="taxonomic scope" value="Bacteria"/>
</dbReference>
<dbReference type="InterPro" id="IPR013766">
    <property type="entry name" value="Thioredoxin_domain"/>
</dbReference>
<name>D7BDD8_ALLS1</name>
<protein>
    <submittedName>
        <fullName evidence="7">Electron transport protein SCO1/SenC</fullName>
    </submittedName>
</protein>
<feature type="disulfide bond" description="Redox-active" evidence="4">
    <location>
        <begin position="85"/>
        <end position="89"/>
    </location>
</feature>
<keyword evidence="5" id="KW-0812">Transmembrane</keyword>
<dbReference type="OrthoDB" id="9811998at2"/>
<organism evidence="7 8">
    <name type="scientific">Allomeiothermus silvanus (strain ATCC 700542 / DSM 9946 / NBRC 106475 / NCIMB 13440 / VI-R2)</name>
    <name type="common">Thermus silvanus</name>
    <dbReference type="NCBI Taxonomy" id="526227"/>
    <lineage>
        <taxon>Bacteria</taxon>
        <taxon>Thermotogati</taxon>
        <taxon>Deinococcota</taxon>
        <taxon>Deinococci</taxon>
        <taxon>Thermales</taxon>
        <taxon>Thermaceae</taxon>
        <taxon>Allomeiothermus</taxon>
    </lineage>
</organism>
<feature type="binding site" evidence="3">
    <location>
        <position position="85"/>
    </location>
    <ligand>
        <name>Cu cation</name>
        <dbReference type="ChEBI" id="CHEBI:23378"/>
    </ligand>
</feature>